<evidence type="ECO:0000313" key="5">
    <source>
        <dbReference type="EMBL" id="MEQ2356767.1"/>
    </source>
</evidence>
<evidence type="ECO:0000259" key="4">
    <source>
        <dbReference type="PROSITE" id="PS01358"/>
    </source>
</evidence>
<reference evidence="5 6" key="1">
    <citation type="submission" date="2024-03" db="EMBL/GenBank/DDBJ databases">
        <title>Human intestinal bacterial collection.</title>
        <authorList>
            <person name="Pauvert C."/>
            <person name="Hitch T.C.A."/>
            <person name="Clavel T."/>
        </authorList>
    </citation>
    <scope>NUCLEOTIDE SEQUENCE [LARGE SCALE GENOMIC DNA]</scope>
    <source>
        <strain evidence="5 6">CLA-AA-H95</strain>
    </source>
</reference>
<dbReference type="RefSeq" id="WP_349077457.1">
    <property type="nucleotide sequence ID" value="NZ_JBBMEI010000001.1"/>
</dbReference>
<dbReference type="EMBL" id="JBBMEI010000001">
    <property type="protein sequence ID" value="MEQ2356767.1"/>
    <property type="molecule type" value="Genomic_DNA"/>
</dbReference>
<protein>
    <submittedName>
        <fullName evidence="5">BspA family leucine-rich repeat surface protein</fullName>
    </submittedName>
</protein>
<evidence type="ECO:0000256" key="2">
    <source>
        <dbReference type="ARBA" id="ARBA00022771"/>
    </source>
</evidence>
<organism evidence="5 6">
    <name type="scientific">Blautia intestinihominis</name>
    <dbReference type="NCBI Taxonomy" id="3133152"/>
    <lineage>
        <taxon>Bacteria</taxon>
        <taxon>Bacillati</taxon>
        <taxon>Bacillota</taxon>
        <taxon>Clostridia</taxon>
        <taxon>Lachnospirales</taxon>
        <taxon>Lachnospiraceae</taxon>
        <taxon>Blautia</taxon>
    </lineage>
</organism>
<accession>A0ABV1AFX9</accession>
<dbReference type="PROSITE" id="PS01358">
    <property type="entry name" value="ZF_RANBP2_1"/>
    <property type="match status" value="1"/>
</dbReference>
<dbReference type="NCBIfam" id="TIGR02167">
    <property type="entry name" value="Liste_lipo_26"/>
    <property type="match status" value="5"/>
</dbReference>
<dbReference type="InterPro" id="IPR011889">
    <property type="entry name" value="Liste_lipo_26"/>
</dbReference>
<keyword evidence="1" id="KW-0479">Metal-binding</keyword>
<gene>
    <name evidence="5" type="ORF">WMO75_00175</name>
</gene>
<dbReference type="Gene3D" id="3.80.10.10">
    <property type="entry name" value="Ribonuclease Inhibitor"/>
    <property type="match status" value="1"/>
</dbReference>
<dbReference type="InterPro" id="IPR001876">
    <property type="entry name" value="Znf_RanBP2"/>
</dbReference>
<dbReference type="Proteomes" id="UP001446032">
    <property type="component" value="Unassembled WGS sequence"/>
</dbReference>
<feature type="domain" description="RanBP2-type" evidence="4">
    <location>
        <begin position="2"/>
        <end position="21"/>
    </location>
</feature>
<dbReference type="Pfam" id="PF03382">
    <property type="entry name" value="DUF285"/>
    <property type="match status" value="2"/>
</dbReference>
<name>A0ABV1AFX9_9FIRM</name>
<dbReference type="InterPro" id="IPR032675">
    <property type="entry name" value="LRR_dom_sf"/>
</dbReference>
<dbReference type="SUPFAM" id="SSF52047">
    <property type="entry name" value="RNI-like"/>
    <property type="match status" value="1"/>
</dbReference>
<proteinExistence type="predicted"/>
<comment type="caution">
    <text evidence="5">The sequence shown here is derived from an EMBL/GenBank/DDBJ whole genome shotgun (WGS) entry which is preliminary data.</text>
</comment>
<keyword evidence="2" id="KW-0863">Zinc-finger</keyword>
<evidence type="ECO:0000256" key="1">
    <source>
        <dbReference type="ARBA" id="ARBA00022723"/>
    </source>
</evidence>
<dbReference type="InterPro" id="IPR005046">
    <property type="entry name" value="DUF285"/>
</dbReference>
<evidence type="ECO:0000256" key="3">
    <source>
        <dbReference type="ARBA" id="ARBA00022833"/>
    </source>
</evidence>
<keyword evidence="3" id="KW-0862">Zinc</keyword>
<evidence type="ECO:0000313" key="6">
    <source>
        <dbReference type="Proteomes" id="UP001446032"/>
    </source>
</evidence>
<sequence length="352" mass="40301">MWKCIRCEKENPDSAENCMECGHGKTMNYRDYRTLAKVQSSVLEGWKKEQNTSEYFKKKGMEYLQKTIECLQKANESNRNIQYMITAELNKYFTVRENKERPILMADSMRKTAFGSNIRREDIAEIEFIRINKDITPDGAWDISADQSQTIWAWTEKAENKILALKIGSEDGICANSSCAHLFEGYSNATKIVFHDLFDTSRVTDMSYMFANCEKLKEVDVDSFDTGKVTNMYAMFSNCKKIEKVDVSRFNTSNVTNMGLMFAICAKLEKLDTGSFDTRKVTNMKTMFCGCSELKKLDVSGFNTCLVTDMSSMFLGCKNLKNLDISNFHFQKEAKTSNMFRYSGMDGIVIGK</sequence>
<keyword evidence="6" id="KW-1185">Reference proteome</keyword>